<sequence length="506" mass="57216">MIEFIDLIRKVDLFSCLEEGELIDLASQFELINLKEGEILFSRGDRSDYIYLVISGHISSYLVNKDQQFQPIGTIEQGQILGEAGVLSEEPRMLTVKAIVATQLARLSAEQFKNLCYNNVVILEKMAKTVIARSQLTMNFIADEAIQQWHIIIPANPQTSIDKFKEKLKKNAENYQNLLLVETNEVSKIKEILNNQSYKKNHIFLLMIISAEILEKLIGLIKIKTVYLLADNQSDLSIEPKIISLIDNKISKNYVKIELILLHSDNVKMPSNTIKWLEKFSFAFHYHIKQNRDEDYQRLLRFINGSSTALVLGGGGAKGWFHVGLIKALAEKNIKIDAIAGVSAGALIGACYLFDSEFNQVVDNLERITNTFYRITKFKNLTWPLVSFFNSSQAQAVLQEIFQETKIEDLWRPFFCVTANLSICGESAHYSGELASRLMASNSIPGVLPPCIINGQLHYDGGLINNLPIDIMRNRIGKKNKIIASCLSASSPDNRIYNFPQKINLF</sequence>
<dbReference type="Pfam" id="PF00027">
    <property type="entry name" value="cNMP_binding"/>
    <property type="match status" value="1"/>
</dbReference>
<keyword evidence="9" id="KW-1185">Reference proteome</keyword>
<feature type="short sequence motif" description="DGA/G" evidence="5">
    <location>
        <begin position="460"/>
        <end position="462"/>
    </location>
</feature>
<evidence type="ECO:0000256" key="5">
    <source>
        <dbReference type="PROSITE-ProRule" id="PRU01161"/>
    </source>
</evidence>
<dbReference type="PATRIC" id="fig|45070.6.peg.1814"/>
<dbReference type="OrthoDB" id="5290098at2"/>
<evidence type="ECO:0000256" key="4">
    <source>
        <dbReference type="ARBA" id="ARBA00023098"/>
    </source>
</evidence>
<evidence type="ECO:0000256" key="2">
    <source>
        <dbReference type="ARBA" id="ARBA00022801"/>
    </source>
</evidence>
<proteinExistence type="inferred from homology"/>
<protein>
    <submittedName>
        <fullName evidence="8">Patatin-like phospholipase</fullName>
    </submittedName>
</protein>
<organism evidence="8 9">
    <name type="scientific">Legionella nautarum</name>
    <dbReference type="NCBI Taxonomy" id="45070"/>
    <lineage>
        <taxon>Bacteria</taxon>
        <taxon>Pseudomonadati</taxon>
        <taxon>Pseudomonadota</taxon>
        <taxon>Gammaproteobacteria</taxon>
        <taxon>Legionellales</taxon>
        <taxon>Legionellaceae</taxon>
        <taxon>Legionella</taxon>
    </lineage>
</organism>
<feature type="short sequence motif" description="GXSXG" evidence="5">
    <location>
        <begin position="341"/>
        <end position="345"/>
    </location>
</feature>
<dbReference type="CDD" id="cd07205">
    <property type="entry name" value="Pat_PNPLA6_PNPLA7_NTE1_like"/>
    <property type="match status" value="1"/>
</dbReference>
<keyword evidence="4 5" id="KW-0443">Lipid metabolism</keyword>
<dbReference type="SUPFAM" id="SSF51206">
    <property type="entry name" value="cAMP-binding domain-like"/>
    <property type="match status" value="1"/>
</dbReference>
<feature type="active site" description="Nucleophile" evidence="5">
    <location>
        <position position="343"/>
    </location>
</feature>
<feature type="short sequence motif" description="GXGXXG" evidence="5">
    <location>
        <begin position="314"/>
        <end position="319"/>
    </location>
</feature>
<evidence type="ECO:0000256" key="3">
    <source>
        <dbReference type="ARBA" id="ARBA00022963"/>
    </source>
</evidence>
<dbReference type="AlphaFoldDB" id="A0A0W0WWQ6"/>
<dbReference type="InterPro" id="IPR050301">
    <property type="entry name" value="NTE"/>
</dbReference>
<dbReference type="CDD" id="cd00038">
    <property type="entry name" value="CAP_ED"/>
    <property type="match status" value="1"/>
</dbReference>
<dbReference type="SUPFAM" id="SSF52151">
    <property type="entry name" value="FabD/lysophospholipase-like"/>
    <property type="match status" value="1"/>
</dbReference>
<dbReference type="EMBL" id="LNYO01000013">
    <property type="protein sequence ID" value="KTD36747.1"/>
    <property type="molecule type" value="Genomic_DNA"/>
</dbReference>
<gene>
    <name evidence="8" type="ORF">Lnau_1731</name>
</gene>
<reference evidence="8 9" key="1">
    <citation type="submission" date="2015-11" db="EMBL/GenBank/DDBJ databases">
        <title>Genomic analysis of 38 Legionella species identifies large and diverse effector repertoires.</title>
        <authorList>
            <person name="Burstein D."/>
            <person name="Amaro F."/>
            <person name="Zusman T."/>
            <person name="Lifshitz Z."/>
            <person name="Cohen O."/>
            <person name="Gilbert J.A."/>
            <person name="Pupko T."/>
            <person name="Shuman H.A."/>
            <person name="Segal G."/>
        </authorList>
    </citation>
    <scope>NUCLEOTIDE SEQUENCE [LARGE SCALE GENOMIC DNA]</scope>
    <source>
        <strain evidence="8 9">ATCC 49506</strain>
    </source>
</reference>
<dbReference type="PROSITE" id="PS50042">
    <property type="entry name" value="CNMP_BINDING_3"/>
    <property type="match status" value="1"/>
</dbReference>
<dbReference type="GO" id="GO:0016042">
    <property type="term" value="P:lipid catabolic process"/>
    <property type="evidence" value="ECO:0007669"/>
    <property type="project" value="UniProtKB-UniRule"/>
</dbReference>
<dbReference type="RefSeq" id="WP_058504714.1">
    <property type="nucleotide sequence ID" value="NZ_CAAAIF010000006.1"/>
</dbReference>
<comment type="caution">
    <text evidence="8">The sequence shown here is derived from an EMBL/GenBank/DDBJ whole genome shotgun (WGS) entry which is preliminary data.</text>
</comment>
<evidence type="ECO:0000313" key="8">
    <source>
        <dbReference type="EMBL" id="KTD36747.1"/>
    </source>
</evidence>
<keyword evidence="3 5" id="KW-0442">Lipid degradation</keyword>
<name>A0A0W0WWQ6_9GAMM</name>
<evidence type="ECO:0000313" key="9">
    <source>
        <dbReference type="Proteomes" id="UP000054725"/>
    </source>
</evidence>
<keyword evidence="2 5" id="KW-0378">Hydrolase</keyword>
<dbReference type="Proteomes" id="UP000054725">
    <property type="component" value="Unassembled WGS sequence"/>
</dbReference>
<comment type="similarity">
    <text evidence="1">Belongs to the NTE family.</text>
</comment>
<evidence type="ECO:0000259" key="7">
    <source>
        <dbReference type="PROSITE" id="PS51635"/>
    </source>
</evidence>
<dbReference type="InterPro" id="IPR000595">
    <property type="entry name" value="cNMP-bd_dom"/>
</dbReference>
<dbReference type="PROSITE" id="PS51635">
    <property type="entry name" value="PNPLA"/>
    <property type="match status" value="1"/>
</dbReference>
<dbReference type="Pfam" id="PF01734">
    <property type="entry name" value="Patatin"/>
    <property type="match status" value="1"/>
</dbReference>
<evidence type="ECO:0000256" key="1">
    <source>
        <dbReference type="ARBA" id="ARBA00006636"/>
    </source>
</evidence>
<dbReference type="SMART" id="SM00100">
    <property type="entry name" value="cNMP"/>
    <property type="match status" value="1"/>
</dbReference>
<feature type="domain" description="Cyclic nucleotide-binding" evidence="6">
    <location>
        <begin position="13"/>
        <end position="133"/>
    </location>
</feature>
<dbReference type="PANTHER" id="PTHR14226">
    <property type="entry name" value="NEUROPATHY TARGET ESTERASE/SWISS CHEESE D.MELANOGASTER"/>
    <property type="match status" value="1"/>
</dbReference>
<accession>A0A0W0WWQ6</accession>
<dbReference type="Gene3D" id="3.40.1090.10">
    <property type="entry name" value="Cytosolic phospholipase A2 catalytic domain"/>
    <property type="match status" value="2"/>
</dbReference>
<dbReference type="PANTHER" id="PTHR14226:SF29">
    <property type="entry name" value="NEUROPATHY TARGET ESTERASE SWS"/>
    <property type="match status" value="1"/>
</dbReference>
<feature type="active site" description="Proton acceptor" evidence="5">
    <location>
        <position position="460"/>
    </location>
</feature>
<dbReference type="InterPro" id="IPR016035">
    <property type="entry name" value="Acyl_Trfase/lysoPLipase"/>
</dbReference>
<dbReference type="Gene3D" id="2.60.120.10">
    <property type="entry name" value="Jelly Rolls"/>
    <property type="match status" value="1"/>
</dbReference>
<feature type="domain" description="PNPLA" evidence="7">
    <location>
        <begin position="310"/>
        <end position="473"/>
    </location>
</feature>
<dbReference type="STRING" id="45070.Lnau_1731"/>
<dbReference type="InterPro" id="IPR002641">
    <property type="entry name" value="PNPLA_dom"/>
</dbReference>
<evidence type="ECO:0000259" key="6">
    <source>
        <dbReference type="PROSITE" id="PS50042"/>
    </source>
</evidence>
<dbReference type="InterPro" id="IPR018490">
    <property type="entry name" value="cNMP-bd_dom_sf"/>
</dbReference>
<dbReference type="GO" id="GO:0004622">
    <property type="term" value="F:phosphatidylcholine lysophospholipase activity"/>
    <property type="evidence" value="ECO:0007669"/>
    <property type="project" value="UniProtKB-ARBA"/>
</dbReference>
<dbReference type="InterPro" id="IPR014710">
    <property type="entry name" value="RmlC-like_jellyroll"/>
</dbReference>